<dbReference type="EMBL" id="VOOS01000006">
    <property type="protein sequence ID" value="TXB63983.1"/>
    <property type="molecule type" value="Genomic_DNA"/>
</dbReference>
<dbReference type="SMART" id="SM00849">
    <property type="entry name" value="Lactamase_B"/>
    <property type="match status" value="1"/>
</dbReference>
<dbReference type="GO" id="GO:0070813">
    <property type="term" value="P:hydrogen sulfide metabolic process"/>
    <property type="evidence" value="ECO:0007669"/>
    <property type="project" value="TreeGrafter"/>
</dbReference>
<dbReference type="Gene3D" id="3.40.250.10">
    <property type="entry name" value="Rhodanese-like domain"/>
    <property type="match status" value="2"/>
</dbReference>
<keyword evidence="1" id="KW-0479">Metal-binding</keyword>
<dbReference type="CDD" id="cd07724">
    <property type="entry name" value="POD-like_MBL-fold"/>
    <property type="match status" value="1"/>
</dbReference>
<accession>A0A5C6RP26</accession>
<dbReference type="FunFam" id="3.60.15.10:FF:000030">
    <property type="entry name" value="Metallo-beta-lactamase family protein"/>
    <property type="match status" value="1"/>
</dbReference>
<dbReference type="InterPro" id="IPR036873">
    <property type="entry name" value="Rhodanese-like_dom_sf"/>
</dbReference>
<dbReference type="Proteomes" id="UP000321721">
    <property type="component" value="Unassembled WGS sequence"/>
</dbReference>
<gene>
    <name evidence="3" type="ORF">FRY74_12075</name>
</gene>
<dbReference type="CDD" id="cd00158">
    <property type="entry name" value="RHOD"/>
    <property type="match status" value="2"/>
</dbReference>
<dbReference type="InterPro" id="IPR001763">
    <property type="entry name" value="Rhodanese-like_dom"/>
</dbReference>
<organism evidence="3 4">
    <name type="scientific">Vicingus serpentipes</name>
    <dbReference type="NCBI Taxonomy" id="1926625"/>
    <lineage>
        <taxon>Bacteria</taxon>
        <taxon>Pseudomonadati</taxon>
        <taxon>Bacteroidota</taxon>
        <taxon>Flavobacteriia</taxon>
        <taxon>Flavobacteriales</taxon>
        <taxon>Vicingaceae</taxon>
        <taxon>Vicingus</taxon>
    </lineage>
</organism>
<dbReference type="Pfam" id="PF00753">
    <property type="entry name" value="Lactamase_B"/>
    <property type="match status" value="1"/>
</dbReference>
<dbReference type="SUPFAM" id="SSF56281">
    <property type="entry name" value="Metallo-hydrolase/oxidoreductase"/>
    <property type="match status" value="1"/>
</dbReference>
<dbReference type="PANTHER" id="PTHR43084">
    <property type="entry name" value="PERSULFIDE DIOXYGENASE ETHE1"/>
    <property type="match status" value="1"/>
</dbReference>
<dbReference type="GO" id="GO:0050313">
    <property type="term" value="F:sulfur dioxygenase activity"/>
    <property type="evidence" value="ECO:0007669"/>
    <property type="project" value="InterPro"/>
</dbReference>
<evidence type="ECO:0000313" key="3">
    <source>
        <dbReference type="EMBL" id="TXB63983.1"/>
    </source>
</evidence>
<comment type="caution">
    <text evidence="3">The sequence shown here is derived from an EMBL/GenBank/DDBJ whole genome shotgun (WGS) entry which is preliminary data.</text>
</comment>
<dbReference type="GO" id="GO:0016787">
    <property type="term" value="F:hydrolase activity"/>
    <property type="evidence" value="ECO:0007669"/>
    <property type="project" value="UniProtKB-KW"/>
</dbReference>
<dbReference type="InterPro" id="IPR001279">
    <property type="entry name" value="Metallo-B-lactamas"/>
</dbReference>
<keyword evidence="4" id="KW-1185">Reference proteome</keyword>
<dbReference type="InterPro" id="IPR036866">
    <property type="entry name" value="RibonucZ/Hydroxyglut_hydro"/>
</dbReference>
<dbReference type="Gene3D" id="3.60.15.10">
    <property type="entry name" value="Ribonuclease Z/Hydroxyacylglutathione hydrolase-like"/>
    <property type="match status" value="1"/>
</dbReference>
<dbReference type="PANTHER" id="PTHR43084:SF1">
    <property type="entry name" value="PERSULFIDE DIOXYGENASE ETHE1, MITOCHONDRIAL"/>
    <property type="match status" value="1"/>
</dbReference>
<dbReference type="InterPro" id="IPR044528">
    <property type="entry name" value="POD-like_MBL-fold"/>
</dbReference>
<evidence type="ECO:0000313" key="4">
    <source>
        <dbReference type="Proteomes" id="UP000321721"/>
    </source>
</evidence>
<evidence type="ECO:0000259" key="2">
    <source>
        <dbReference type="PROSITE" id="PS50206"/>
    </source>
</evidence>
<evidence type="ECO:0000256" key="1">
    <source>
        <dbReference type="ARBA" id="ARBA00022723"/>
    </source>
</evidence>
<dbReference type="OrthoDB" id="9784009at2"/>
<dbReference type="PROSITE" id="PS50206">
    <property type="entry name" value="RHODANESE_3"/>
    <property type="match status" value="2"/>
</dbReference>
<dbReference type="GO" id="GO:0006749">
    <property type="term" value="P:glutathione metabolic process"/>
    <property type="evidence" value="ECO:0007669"/>
    <property type="project" value="InterPro"/>
</dbReference>
<name>A0A5C6RP26_9FLAO</name>
<feature type="domain" description="Rhodanese" evidence="2">
    <location>
        <begin position="373"/>
        <end position="459"/>
    </location>
</feature>
<sequence>MYVEQLFTGCLAEMAYYIESNGEAAIIDPLRETTPYTDIANRRGAKIKYVFLTHFHADFVSGHLDLAKQTGATIVFGPNATTEFEIHSGKDGEEFQLGDIKLRLLHTPGHTMESSSYLLVDAAGETPYVFTGDALFIGDVGRPDLAVKSDLTEADLAGHLFDSLRNKLMVLPDETIVYPAHGAGSACGKNMSKETYDTLGHQKETNYALRANMTKEEFIKEVTTGLVAPPQYFPKNVGMNKGVNKSYDNILKDANRPLTVAEFKQIRESENALVMDVRHHHNFIKEHIKGSLFFGLDGGFAPWVGTLIEDLNTPILLVVPEGREEEAITRLSRVGYDNVKGFLNGGIKAWEQAGEEVDALMNMTPQEFAESITNHNVDILDVRKESEFYSEHIVNDKVVNSCLDRIMTGYKNLDKDKEYYVHCAGGYRSVIAISILKNLGFKGLVNVDEGFAGIKKCENIQTSAYVCPTTML</sequence>
<reference evidence="3 4" key="1">
    <citation type="submission" date="2019-08" db="EMBL/GenBank/DDBJ databases">
        <title>Genome of Vicingus serpentipes NCIMB 15042.</title>
        <authorList>
            <person name="Bowman J.P."/>
        </authorList>
    </citation>
    <scope>NUCLEOTIDE SEQUENCE [LARGE SCALE GENOMIC DNA]</scope>
    <source>
        <strain evidence="3 4">NCIMB 15042</strain>
    </source>
</reference>
<dbReference type="RefSeq" id="WP_147101952.1">
    <property type="nucleotide sequence ID" value="NZ_VOOS01000006.1"/>
</dbReference>
<dbReference type="GO" id="GO:0046872">
    <property type="term" value="F:metal ion binding"/>
    <property type="evidence" value="ECO:0007669"/>
    <property type="project" value="UniProtKB-KW"/>
</dbReference>
<dbReference type="SUPFAM" id="SSF52821">
    <property type="entry name" value="Rhodanese/Cell cycle control phosphatase"/>
    <property type="match status" value="2"/>
</dbReference>
<feature type="domain" description="Rhodanese" evidence="2">
    <location>
        <begin position="268"/>
        <end position="359"/>
    </location>
</feature>
<dbReference type="SMART" id="SM00450">
    <property type="entry name" value="RHOD"/>
    <property type="match status" value="2"/>
</dbReference>
<keyword evidence="3" id="KW-0378">Hydrolase</keyword>
<protein>
    <submittedName>
        <fullName evidence="3">MBL fold metallo-hydrolase</fullName>
    </submittedName>
</protein>
<proteinExistence type="predicted"/>
<dbReference type="Pfam" id="PF00581">
    <property type="entry name" value="Rhodanese"/>
    <property type="match status" value="2"/>
</dbReference>
<dbReference type="AlphaFoldDB" id="A0A5C6RP26"/>
<dbReference type="InterPro" id="IPR051682">
    <property type="entry name" value="Mito_Persulfide_Diox"/>
</dbReference>